<dbReference type="AlphaFoldDB" id="A0ABD3PGX9"/>
<sequence length="201" mass="22981">MVVGWTLHALKFGRIRCQFEHCNPFKKPTERFEERRKYRSKLWSTWLNSMADDLDFVTDWWFLLRMYGLYGISLDGGMYSRATLALLVSCVIGTISYLLEVYQVVFKYPATFEWLPLFTILGEDVPQVALSLVLGKAFEAELTPLAAFNIATSVYSALIKIGGELFLNHCYCCKFIPPDGEDDYIQMEAGSSRVSTTTSFQ</sequence>
<evidence type="ECO:0000313" key="2">
    <source>
        <dbReference type="EMBL" id="KAL3786511.1"/>
    </source>
</evidence>
<gene>
    <name evidence="2" type="ORF">HJC23_010677</name>
</gene>
<name>A0ABD3PGX9_9STRA</name>
<accession>A0ABD3PGX9</accession>
<organism evidence="2 3">
    <name type="scientific">Cyclotella cryptica</name>
    <dbReference type="NCBI Taxonomy" id="29204"/>
    <lineage>
        <taxon>Eukaryota</taxon>
        <taxon>Sar</taxon>
        <taxon>Stramenopiles</taxon>
        <taxon>Ochrophyta</taxon>
        <taxon>Bacillariophyta</taxon>
        <taxon>Coscinodiscophyceae</taxon>
        <taxon>Thalassiosirophycidae</taxon>
        <taxon>Stephanodiscales</taxon>
        <taxon>Stephanodiscaceae</taxon>
        <taxon>Cyclotella</taxon>
    </lineage>
</organism>
<keyword evidence="1" id="KW-0472">Membrane</keyword>
<evidence type="ECO:0000256" key="1">
    <source>
        <dbReference type="SAM" id="Phobius"/>
    </source>
</evidence>
<protein>
    <submittedName>
        <fullName evidence="2">Uncharacterized protein</fullName>
    </submittedName>
</protein>
<reference evidence="2 3" key="1">
    <citation type="journal article" date="2020" name="G3 (Bethesda)">
        <title>Improved Reference Genome for Cyclotella cryptica CCMP332, a Model for Cell Wall Morphogenesis, Salinity Adaptation, and Lipid Production in Diatoms (Bacillariophyta).</title>
        <authorList>
            <person name="Roberts W.R."/>
            <person name="Downey K.M."/>
            <person name="Ruck E.C."/>
            <person name="Traller J.C."/>
            <person name="Alverson A.J."/>
        </authorList>
    </citation>
    <scope>NUCLEOTIDE SEQUENCE [LARGE SCALE GENOMIC DNA]</scope>
    <source>
        <strain evidence="2 3">CCMP332</strain>
    </source>
</reference>
<dbReference type="Proteomes" id="UP001516023">
    <property type="component" value="Unassembled WGS sequence"/>
</dbReference>
<dbReference type="EMBL" id="JABMIG020000193">
    <property type="protein sequence ID" value="KAL3786511.1"/>
    <property type="molecule type" value="Genomic_DNA"/>
</dbReference>
<keyword evidence="1" id="KW-1133">Transmembrane helix</keyword>
<keyword evidence="3" id="KW-1185">Reference proteome</keyword>
<feature type="transmembrane region" description="Helical" evidence="1">
    <location>
        <begin position="78"/>
        <end position="99"/>
    </location>
</feature>
<evidence type="ECO:0000313" key="3">
    <source>
        <dbReference type="Proteomes" id="UP001516023"/>
    </source>
</evidence>
<comment type="caution">
    <text evidence="2">The sequence shown here is derived from an EMBL/GenBank/DDBJ whole genome shotgun (WGS) entry which is preliminary data.</text>
</comment>
<keyword evidence="1" id="KW-0812">Transmembrane</keyword>
<proteinExistence type="predicted"/>